<proteinExistence type="predicted"/>
<dbReference type="NCBIfam" id="TIGR00229">
    <property type="entry name" value="sensory_box"/>
    <property type="match status" value="3"/>
</dbReference>
<dbReference type="PROSITE" id="PS50109">
    <property type="entry name" value="HIS_KIN"/>
    <property type="match status" value="1"/>
</dbReference>
<dbReference type="SMART" id="SM00086">
    <property type="entry name" value="PAC"/>
    <property type="match status" value="4"/>
</dbReference>
<dbReference type="InterPro" id="IPR000700">
    <property type="entry name" value="PAS-assoc_C"/>
</dbReference>
<keyword evidence="5" id="KW-0902">Two-component regulatory system</keyword>
<evidence type="ECO:0000256" key="2">
    <source>
        <dbReference type="ARBA" id="ARBA00012438"/>
    </source>
</evidence>
<evidence type="ECO:0000259" key="11">
    <source>
        <dbReference type="PROSITE" id="PS50113"/>
    </source>
</evidence>
<dbReference type="CDD" id="cd00130">
    <property type="entry name" value="PAS"/>
    <property type="match status" value="3"/>
</dbReference>
<dbReference type="EMBL" id="FNIA01000014">
    <property type="protein sequence ID" value="SDN08669.1"/>
    <property type="molecule type" value="Genomic_DNA"/>
</dbReference>
<dbReference type="Gene3D" id="3.40.50.2300">
    <property type="match status" value="1"/>
</dbReference>
<dbReference type="InterPro" id="IPR013655">
    <property type="entry name" value="PAS_fold_3"/>
</dbReference>
<dbReference type="SUPFAM" id="SSF47384">
    <property type="entry name" value="Homodimeric domain of signal transducing histidine kinase"/>
    <property type="match status" value="1"/>
</dbReference>
<dbReference type="InterPro" id="IPR013656">
    <property type="entry name" value="PAS_4"/>
</dbReference>
<feature type="coiled-coil region" evidence="7">
    <location>
        <begin position="234"/>
        <end position="261"/>
    </location>
</feature>
<dbReference type="InterPro" id="IPR036097">
    <property type="entry name" value="HisK_dim/P_sf"/>
</dbReference>
<dbReference type="Pfam" id="PF13185">
    <property type="entry name" value="GAF_2"/>
    <property type="match status" value="2"/>
</dbReference>
<dbReference type="Gene3D" id="3.30.450.20">
    <property type="entry name" value="PAS domain"/>
    <property type="match status" value="5"/>
</dbReference>
<dbReference type="CDD" id="cd00156">
    <property type="entry name" value="REC"/>
    <property type="match status" value="1"/>
</dbReference>
<dbReference type="Gene3D" id="3.30.565.10">
    <property type="entry name" value="Histidine kinase-like ATPase, C-terminal domain"/>
    <property type="match status" value="1"/>
</dbReference>
<dbReference type="EC" id="2.7.13.3" evidence="2"/>
<dbReference type="InterPro" id="IPR005467">
    <property type="entry name" value="His_kinase_dom"/>
</dbReference>
<dbReference type="SMART" id="SM00388">
    <property type="entry name" value="HisKA"/>
    <property type="match status" value="1"/>
</dbReference>
<dbReference type="CDD" id="cd00075">
    <property type="entry name" value="HATPase"/>
    <property type="match status" value="1"/>
</dbReference>
<dbReference type="CDD" id="cd00082">
    <property type="entry name" value="HisKA"/>
    <property type="match status" value="1"/>
</dbReference>
<dbReference type="Gene3D" id="3.30.450.40">
    <property type="match status" value="2"/>
</dbReference>
<dbReference type="Pfam" id="PF00512">
    <property type="entry name" value="HisKA"/>
    <property type="match status" value="1"/>
</dbReference>
<keyword evidence="4" id="KW-0418">Kinase</keyword>
<feature type="domain" description="PAS" evidence="10">
    <location>
        <begin position="679"/>
        <end position="756"/>
    </location>
</feature>
<evidence type="ECO:0000259" key="8">
    <source>
        <dbReference type="PROSITE" id="PS50109"/>
    </source>
</evidence>
<dbReference type="InterPro" id="IPR050736">
    <property type="entry name" value="Sensor_HK_Regulatory"/>
</dbReference>
<dbReference type="PROSITE" id="PS50112">
    <property type="entry name" value="PAS"/>
    <property type="match status" value="4"/>
</dbReference>
<dbReference type="InterPro" id="IPR035965">
    <property type="entry name" value="PAS-like_dom_sf"/>
</dbReference>
<sequence>MKGIRVLYASADDGFRGLVETKLSRADPDIDCLTESSIEATTERLRADDVDCVVTAYTLDDGDGIELTRSIREAGDDCPVVLFTGSGDETLASESTRAGVSDYIPLRADRDDFDLLARRVRTLVEAARERAAAERAQGRFERALERTTDAVYAVDTEWRIEYMNERMADRIDRDPETVVGKEFWAEFPTVAGTELAERYRTAMETGESASFEQHVPEPYDYWVEVRVFPDEDGLTVFSREVTEERERERELERNATVLENINDAVLVVDADGVVQYANAAVRRDVETSLAEQLEGTPVRQVVEDRVDAAEADRFTDAIDEVLRGEEADRDGSRLSETDLQIDIENSTGTRTYDVRFTPFEGTAGRQVLIVARDVTDRSAARRQLERERDALQALQRVVADGTGSVDEQLRALLDIGRQRLGLDFGIVSRIEDESYTVRAVRAPDDEIESGATFPLASTYCEAVVAAEDVVSFADAERVGRASHPAYREFELESYIGSPLVVDGERYGTLNFSAAAPRDSPFGQFEHAFVELLAELVSAALARERDRQDLERQQFLFERVQQIADIGIWEYDPATEDLNWSAGVRRIHGVDDGFEPTLEDAIGFYHPDERERISAAVDRAIEAGESYDLDLRIVQADGEERTVRAWGEPVETPQHDRPILRGVFQDITDRERREQEHRALAEEYEALLDTSGDAIFLLDVDQSETDPTFRFRRLSDGYESQTGITTADVRGQTPRKAFGPEQGPELESNYRRCVEQREPVSYREELSLAPDARFWETTLAPVVVDDEVVRLVGIARNVTEQVERERELEATNERLESLIEATPLTIMELDEDGEVVLWNDGAEEMFGWTSEEVLGEPNPMIPEGKQAEYTDHRHRAFDGNAIRGKEVRRETKDGDVLDLLLSVTPITDADGEVTSVLAVLEDITEQKRLEHSLRALQETGQRLSSAQSVESIGEIAVEAAVEVLGFHNTGIWRHDEGDDVLVPLAVSDAAEQAFTTLPRLARGEGLTWQAFEADELHRYEDVSGESAVYNPDTDIQSEMLVPLGEHGVLVTGVTEPAAFSDTDADLFRILGATVETALDRATREATLQRQNERLDQFASVVAHDLRNPLTVAMGYLDVAAETGDPEHFEEIELAHDRMERLIEDLLTLARGETTVEASEQVDIAAVATEAWGYVDTDEATVGIAADVPVVTGDAGRLTQLFENLFRNAVEHGGEDVAITVTPLADADGFAVTDDGEGIPPERRDTVFEHGVTTNEGGTGFGLAIVEDIAGAHGWTVAVTEGDDGGARFEFRFAE</sequence>
<dbReference type="Pfam" id="PF02518">
    <property type="entry name" value="HATPase_c"/>
    <property type="match status" value="1"/>
</dbReference>
<dbReference type="SMART" id="SM00091">
    <property type="entry name" value="PAS"/>
    <property type="match status" value="4"/>
</dbReference>
<dbReference type="Pfam" id="PF00989">
    <property type="entry name" value="PAS"/>
    <property type="match status" value="1"/>
</dbReference>
<dbReference type="PROSITE" id="PS50110">
    <property type="entry name" value="RESPONSE_REGULATORY"/>
    <property type="match status" value="1"/>
</dbReference>
<dbReference type="SMART" id="SM00387">
    <property type="entry name" value="HATPase_c"/>
    <property type="match status" value="1"/>
</dbReference>
<evidence type="ECO:0000256" key="7">
    <source>
        <dbReference type="SAM" id="Coils"/>
    </source>
</evidence>
<dbReference type="InterPro" id="IPR000014">
    <property type="entry name" value="PAS"/>
</dbReference>
<dbReference type="InterPro" id="IPR001789">
    <property type="entry name" value="Sig_transdc_resp-reg_receiver"/>
</dbReference>
<dbReference type="SMART" id="SM00448">
    <property type="entry name" value="REC"/>
    <property type="match status" value="1"/>
</dbReference>
<dbReference type="InterPro" id="IPR001610">
    <property type="entry name" value="PAC"/>
</dbReference>
<dbReference type="SUPFAM" id="SSF55785">
    <property type="entry name" value="PYP-like sensor domain (PAS domain)"/>
    <property type="match status" value="5"/>
</dbReference>
<evidence type="ECO:0000256" key="5">
    <source>
        <dbReference type="ARBA" id="ARBA00023012"/>
    </source>
</evidence>
<gene>
    <name evidence="12" type="ORF">SAMN05192554_11486</name>
</gene>
<evidence type="ECO:0000313" key="12">
    <source>
        <dbReference type="EMBL" id="SDN08669.1"/>
    </source>
</evidence>
<dbReference type="InterPro" id="IPR029016">
    <property type="entry name" value="GAF-like_dom_sf"/>
</dbReference>
<dbReference type="PROSITE" id="PS50113">
    <property type="entry name" value="PAC"/>
    <property type="match status" value="2"/>
</dbReference>
<evidence type="ECO:0000256" key="3">
    <source>
        <dbReference type="ARBA" id="ARBA00022679"/>
    </source>
</evidence>
<dbReference type="Pfam" id="PF08447">
    <property type="entry name" value="PAS_3"/>
    <property type="match status" value="1"/>
</dbReference>
<dbReference type="Proteomes" id="UP000199370">
    <property type="component" value="Unassembled WGS sequence"/>
</dbReference>
<evidence type="ECO:0000313" key="13">
    <source>
        <dbReference type="Proteomes" id="UP000199370"/>
    </source>
</evidence>
<dbReference type="GO" id="GO:0000155">
    <property type="term" value="F:phosphorelay sensor kinase activity"/>
    <property type="evidence" value="ECO:0007669"/>
    <property type="project" value="InterPro"/>
</dbReference>
<feature type="domain" description="PAC" evidence="11">
    <location>
        <begin position="626"/>
        <end position="678"/>
    </location>
</feature>
<dbReference type="SUPFAM" id="SSF55874">
    <property type="entry name" value="ATPase domain of HSP90 chaperone/DNA topoisomerase II/histidine kinase"/>
    <property type="match status" value="1"/>
</dbReference>
<dbReference type="InterPro" id="IPR036890">
    <property type="entry name" value="HATPase_C_sf"/>
</dbReference>
<protein>
    <recommendedName>
        <fullName evidence="2">histidine kinase</fullName>
        <ecNumber evidence="2">2.7.13.3</ecNumber>
    </recommendedName>
</protein>
<evidence type="ECO:0000259" key="10">
    <source>
        <dbReference type="PROSITE" id="PS50112"/>
    </source>
</evidence>
<organism evidence="12 13">
    <name type="scientific">Haloarchaeobius iranensis</name>
    <dbReference type="NCBI Taxonomy" id="996166"/>
    <lineage>
        <taxon>Archaea</taxon>
        <taxon>Methanobacteriati</taxon>
        <taxon>Methanobacteriota</taxon>
        <taxon>Stenosarchaea group</taxon>
        <taxon>Halobacteria</taxon>
        <taxon>Halobacteriales</taxon>
        <taxon>Halorubellaceae</taxon>
        <taxon>Haloarchaeobius</taxon>
    </lineage>
</organism>
<dbReference type="Pfam" id="PF08448">
    <property type="entry name" value="PAS_4"/>
    <property type="match status" value="3"/>
</dbReference>
<dbReference type="PANTHER" id="PTHR43711:SF1">
    <property type="entry name" value="HISTIDINE KINASE 1"/>
    <property type="match status" value="1"/>
</dbReference>
<evidence type="ECO:0000259" key="9">
    <source>
        <dbReference type="PROSITE" id="PS50110"/>
    </source>
</evidence>
<dbReference type="Gene3D" id="2.10.70.100">
    <property type="match status" value="1"/>
</dbReference>
<feature type="domain" description="PAS" evidence="10">
    <location>
        <begin position="250"/>
        <end position="325"/>
    </location>
</feature>
<reference evidence="12 13" key="1">
    <citation type="submission" date="2016-10" db="EMBL/GenBank/DDBJ databases">
        <authorList>
            <person name="de Groot N.N."/>
        </authorList>
    </citation>
    <scope>NUCLEOTIDE SEQUENCE [LARGE SCALE GENOMIC DNA]</scope>
    <source>
        <strain evidence="13">EB21,IBRC-M 10013,KCTC 4048</strain>
    </source>
</reference>
<dbReference type="SUPFAM" id="SSF55781">
    <property type="entry name" value="GAF domain-like"/>
    <property type="match status" value="2"/>
</dbReference>
<evidence type="ECO:0000256" key="4">
    <source>
        <dbReference type="ARBA" id="ARBA00022777"/>
    </source>
</evidence>
<dbReference type="SUPFAM" id="SSF52172">
    <property type="entry name" value="CheY-like"/>
    <property type="match status" value="1"/>
</dbReference>
<dbReference type="InterPro" id="IPR003661">
    <property type="entry name" value="HisK_dim/P_dom"/>
</dbReference>
<accession>A0A1G9YHK9</accession>
<evidence type="ECO:0000256" key="1">
    <source>
        <dbReference type="ARBA" id="ARBA00000085"/>
    </source>
</evidence>
<feature type="domain" description="Histidine kinase" evidence="8">
    <location>
        <begin position="1099"/>
        <end position="1293"/>
    </location>
</feature>
<feature type="domain" description="PAC" evidence="11">
    <location>
        <begin position="882"/>
        <end position="934"/>
    </location>
</feature>
<comment type="catalytic activity">
    <reaction evidence="1">
        <text>ATP + protein L-histidine = ADP + protein N-phospho-L-histidine.</text>
        <dbReference type="EC" id="2.7.13.3"/>
    </reaction>
</comment>
<dbReference type="PANTHER" id="PTHR43711">
    <property type="entry name" value="TWO-COMPONENT HISTIDINE KINASE"/>
    <property type="match status" value="1"/>
</dbReference>
<feature type="domain" description="PAS" evidence="10">
    <location>
        <begin position="136"/>
        <end position="187"/>
    </location>
</feature>
<dbReference type="InterPro" id="IPR003594">
    <property type="entry name" value="HATPase_dom"/>
</dbReference>
<feature type="domain" description="PAS" evidence="10">
    <location>
        <begin position="810"/>
        <end position="879"/>
    </location>
</feature>
<keyword evidence="7" id="KW-0175">Coiled coil</keyword>
<dbReference type="GO" id="GO:0006355">
    <property type="term" value="P:regulation of DNA-templated transcription"/>
    <property type="evidence" value="ECO:0007669"/>
    <property type="project" value="InterPro"/>
</dbReference>
<dbReference type="STRING" id="996166.SAMN05192554_11486"/>
<feature type="domain" description="Response regulatory" evidence="9">
    <location>
        <begin position="5"/>
        <end position="121"/>
    </location>
</feature>
<keyword evidence="13" id="KW-1185">Reference proteome</keyword>
<keyword evidence="3" id="KW-0808">Transferase</keyword>
<evidence type="ECO:0000256" key="6">
    <source>
        <dbReference type="PROSITE-ProRule" id="PRU00169"/>
    </source>
</evidence>
<name>A0A1G9YHK9_9EURY</name>
<dbReference type="InterPro" id="IPR011006">
    <property type="entry name" value="CheY-like_superfamily"/>
</dbReference>
<dbReference type="Pfam" id="PF00072">
    <property type="entry name" value="Response_reg"/>
    <property type="match status" value="1"/>
</dbReference>
<comment type="caution">
    <text evidence="6">Lacks conserved residue(s) required for the propagation of feature annotation.</text>
</comment>
<dbReference type="Gene3D" id="1.10.287.130">
    <property type="match status" value="1"/>
</dbReference>
<dbReference type="InterPro" id="IPR003018">
    <property type="entry name" value="GAF"/>
</dbReference>
<dbReference type="SMART" id="SM00065">
    <property type="entry name" value="GAF"/>
    <property type="match status" value="2"/>
</dbReference>
<dbReference type="InterPro" id="IPR013767">
    <property type="entry name" value="PAS_fold"/>
</dbReference>